<reference evidence="1" key="1">
    <citation type="submission" date="2020-07" db="EMBL/GenBank/DDBJ databases">
        <title>Genomic analysis of a strain of Sedimentibacter Hydroxybenzoicus DSM7310.</title>
        <authorList>
            <person name="Ma S."/>
        </authorList>
    </citation>
    <scope>NUCLEOTIDE SEQUENCE</scope>
    <source>
        <strain evidence="1">DSM 7310</strain>
    </source>
</reference>
<gene>
    <name evidence="1" type="ORF">HZF24_07600</name>
</gene>
<dbReference type="SUPFAM" id="SSF102405">
    <property type="entry name" value="MCP/YpsA-like"/>
    <property type="match status" value="1"/>
</dbReference>
<accession>A0A974GWF6</accession>
<comment type="caution">
    <text evidence="1">The sequence shown here is derived from an EMBL/GenBank/DDBJ whole genome shotgun (WGS) entry which is preliminary data.</text>
</comment>
<dbReference type="Proteomes" id="UP000611629">
    <property type="component" value="Unassembled WGS sequence"/>
</dbReference>
<proteinExistence type="predicted"/>
<protein>
    <submittedName>
        <fullName evidence="1">DUF1273 family protein</fullName>
    </submittedName>
</protein>
<sequence>MMDRNKTLCFIGHRTEKLPKSKNEFNLMIQSLIYEINKAISEGYDTFMFGACYGFDLICAEQILIRKQIVRLTDPISINLIAVIPFEEQSAKWKEKDREKYFNVLSRCDDVITLNRHYHSESYNERSRYMVDNSSRLVCYYDGSIGRTKHAVEYAENELIQIINLCNSYDDIILKKKKHKSLMRPMW</sequence>
<dbReference type="PANTHER" id="PTHR38440">
    <property type="entry name" value="UPF0398 PROTEIN YPSA"/>
    <property type="match status" value="1"/>
</dbReference>
<evidence type="ECO:0000313" key="1">
    <source>
        <dbReference type="EMBL" id="NYB74005.1"/>
    </source>
</evidence>
<evidence type="ECO:0000313" key="2">
    <source>
        <dbReference type="Proteomes" id="UP000611629"/>
    </source>
</evidence>
<organism evidence="1 2">
    <name type="scientific">Sedimentibacter hydroxybenzoicus DSM 7310</name>
    <dbReference type="NCBI Taxonomy" id="1123245"/>
    <lineage>
        <taxon>Bacteria</taxon>
        <taxon>Bacillati</taxon>
        <taxon>Bacillota</taxon>
        <taxon>Tissierellia</taxon>
        <taxon>Sedimentibacter</taxon>
    </lineage>
</organism>
<dbReference type="RefSeq" id="WP_179237700.1">
    <property type="nucleotide sequence ID" value="NZ_JACBNQ010000006.1"/>
</dbReference>
<dbReference type="EMBL" id="JACBNQ010000006">
    <property type="protein sequence ID" value="NYB74005.1"/>
    <property type="molecule type" value="Genomic_DNA"/>
</dbReference>
<dbReference type="AlphaFoldDB" id="A0A974GWF6"/>
<dbReference type="PANTHER" id="PTHR38440:SF1">
    <property type="entry name" value="UPF0398 PROTEIN SPR0331"/>
    <property type="match status" value="1"/>
</dbReference>
<dbReference type="InterPro" id="IPR010697">
    <property type="entry name" value="YspA"/>
</dbReference>
<keyword evidence="2" id="KW-1185">Reference proteome</keyword>
<dbReference type="Pfam" id="PF06908">
    <property type="entry name" value="YpsA"/>
    <property type="match status" value="1"/>
</dbReference>
<name>A0A974GWF6_SEDHY</name>
<dbReference type="Gene3D" id="3.40.50.450">
    <property type="match status" value="1"/>
</dbReference>